<accession>A0A2I7KBD9</accession>
<evidence type="ECO:0000313" key="1">
    <source>
        <dbReference type="EMBL" id="AUQ99921.1"/>
    </source>
</evidence>
<protein>
    <submittedName>
        <fullName evidence="1">Uncharacterized protein</fullName>
    </submittedName>
</protein>
<sequence>MSFLANQSVHLVMDGFSPVCVSHVLLTLTEYFYSFVNLQMV</sequence>
<name>A0A2I7KBD9_9RHOB</name>
<dbReference type="AlphaFoldDB" id="A0A2I7KBD9"/>
<gene>
    <name evidence="1" type="ORF">PhaeoP88_02566</name>
</gene>
<dbReference type="EMBL" id="CP010725">
    <property type="protein sequence ID" value="AUQ99921.1"/>
    <property type="molecule type" value="Genomic_DNA"/>
</dbReference>
<proteinExistence type="predicted"/>
<dbReference type="Proteomes" id="UP000236447">
    <property type="component" value="Chromosome"/>
</dbReference>
<evidence type="ECO:0000313" key="2">
    <source>
        <dbReference type="Proteomes" id="UP000236447"/>
    </source>
</evidence>
<organism evidence="1 2">
    <name type="scientific">Phaeobacter inhibens</name>
    <dbReference type="NCBI Taxonomy" id="221822"/>
    <lineage>
        <taxon>Bacteria</taxon>
        <taxon>Pseudomonadati</taxon>
        <taxon>Pseudomonadota</taxon>
        <taxon>Alphaproteobacteria</taxon>
        <taxon>Rhodobacterales</taxon>
        <taxon>Roseobacteraceae</taxon>
        <taxon>Phaeobacter</taxon>
    </lineage>
</organism>
<reference evidence="1 2" key="1">
    <citation type="journal article" date="2017" name="Front. Microbiol.">
        <title>Phaeobacter piscinae sp. nov., a species of the Roseobacter group and potential aquaculture probiont.</title>
        <authorList>
            <person name="Sonnenschein E.C."/>
            <person name="Phippen C.B.W."/>
            <person name="Nielsen K.F."/>
            <person name="Mateiu R.V."/>
            <person name="Melchiorsen J."/>
            <person name="Gram L."/>
            <person name="Overmann J."/>
            <person name="Freese H.M."/>
        </authorList>
    </citation>
    <scope>NUCLEOTIDE SEQUENCE [LARGE SCALE GENOMIC DNA]</scope>
    <source>
        <strain evidence="1 2">P88</strain>
    </source>
</reference>
<reference evidence="1 2" key="2">
    <citation type="journal article" date="2017" name="Genome Biol. Evol.">
        <title>Trajectories and Drivers of Genome Evolution in Surface-Associated Marine Phaeobacter.</title>
        <authorList>
            <person name="Freese H.M."/>
            <person name="Sikorski J."/>
            <person name="Bunk B."/>
            <person name="Scheuner C."/>
            <person name="Meier-Kolthoff J.P."/>
            <person name="Sproer C."/>
            <person name="Gram L."/>
            <person name="Overmann J."/>
        </authorList>
    </citation>
    <scope>NUCLEOTIDE SEQUENCE [LARGE SCALE GENOMIC DNA]</scope>
    <source>
        <strain evidence="1 2">P88</strain>
    </source>
</reference>